<dbReference type="PROSITE" id="PS50918">
    <property type="entry name" value="WWE"/>
    <property type="match status" value="1"/>
</dbReference>
<comment type="caution">
    <text evidence="9">The sequence shown here is derived from an EMBL/GenBank/DDBJ whole genome shotgun (WGS) entry which is preliminary data.</text>
</comment>
<dbReference type="Gene3D" id="3.30.720.50">
    <property type="match status" value="1"/>
</dbReference>
<evidence type="ECO:0000256" key="3">
    <source>
        <dbReference type="ARBA" id="ARBA00022679"/>
    </source>
</evidence>
<protein>
    <recommendedName>
        <fullName evidence="11">Macro domain-containing protein</fullName>
    </recommendedName>
</protein>
<feature type="region of interest" description="Disordered" evidence="6">
    <location>
        <begin position="159"/>
        <end position="192"/>
    </location>
</feature>
<dbReference type="GO" id="GO:0005737">
    <property type="term" value="C:cytoplasm"/>
    <property type="evidence" value="ECO:0007669"/>
    <property type="project" value="TreeGrafter"/>
</dbReference>
<evidence type="ECO:0000313" key="9">
    <source>
        <dbReference type="EMBL" id="KAK2138798.1"/>
    </source>
</evidence>
<keyword evidence="2" id="KW-0328">Glycosyltransferase</keyword>
<accession>A0AAD9IQN9</accession>
<gene>
    <name evidence="9" type="ORF">LSH36_2406g00024</name>
</gene>
<dbReference type="InterPro" id="IPR052056">
    <property type="entry name" value="Mono-ARTD/PARP"/>
</dbReference>
<dbReference type="GO" id="GO:0070212">
    <property type="term" value="P:protein poly-ADP-ribosylation"/>
    <property type="evidence" value="ECO:0007669"/>
    <property type="project" value="TreeGrafter"/>
</dbReference>
<dbReference type="PANTHER" id="PTHR14453">
    <property type="entry name" value="PARP/ZINC FINGER CCCH TYPE DOMAIN CONTAINING PROTEIN"/>
    <property type="match status" value="1"/>
</dbReference>
<dbReference type="PROSITE" id="PS51154">
    <property type="entry name" value="MACRO"/>
    <property type="match status" value="2"/>
</dbReference>
<dbReference type="InterPro" id="IPR004170">
    <property type="entry name" value="WWE_dom"/>
</dbReference>
<evidence type="ECO:0008006" key="11">
    <source>
        <dbReference type="Google" id="ProtNLM"/>
    </source>
</evidence>
<dbReference type="SUPFAM" id="SSF52949">
    <property type="entry name" value="Macro domain-like"/>
    <property type="match status" value="2"/>
</dbReference>
<dbReference type="GO" id="GO:0003950">
    <property type="term" value="F:NAD+ poly-ADP-ribosyltransferase activity"/>
    <property type="evidence" value="ECO:0007669"/>
    <property type="project" value="TreeGrafter"/>
</dbReference>
<dbReference type="PANTHER" id="PTHR14453:SF102">
    <property type="entry name" value="PROTEIN MONO-ADP-RIBOSYLTRANSFERASE PARP14-LIKE"/>
    <property type="match status" value="1"/>
</dbReference>
<dbReference type="SUPFAM" id="SSF117839">
    <property type="entry name" value="WWE domain"/>
    <property type="match status" value="1"/>
</dbReference>
<keyword evidence="4" id="KW-0520">NAD</keyword>
<dbReference type="InterPro" id="IPR043472">
    <property type="entry name" value="Macro_dom-like"/>
</dbReference>
<name>A0AAD9IQN9_9ANNE</name>
<dbReference type="Proteomes" id="UP001208570">
    <property type="component" value="Unassembled WGS sequence"/>
</dbReference>
<keyword evidence="10" id="KW-1185">Reference proteome</keyword>
<keyword evidence="3" id="KW-0808">Transferase</keyword>
<evidence type="ECO:0000256" key="5">
    <source>
        <dbReference type="ARBA" id="ARBA00023242"/>
    </source>
</evidence>
<sequence>MINSTQSDLNLGAGGVSAVVLNGAGPSIQQECYNNKPSSFNAGDIVVTSGGNLPVKSIFHGFCRHWDGSQPTTDLKRLIGNALNKAEKHQYQSMALPAIGTGNLKYPHDIVINVIVQEIVSFSRLNPNTTLKDIYVVLFPGDQATMNAFENFWRTPTQLQPGTRQKTRRLKSAGQERMIASEEKDSGRPPTSMSDLYSVISDGKDKFVGQIRTMKITVKKGDITKEDTDVIMNSTDSGFNKGKVFEAIVNAGGSVIEKECDNVKTIGPLQDCVMTTAGNLCCKKIIHINATGTDWEGLLLKALKLVDDSGMRSLSIPALGTALFTPKWLWGSEIKDSKPSSTLTYRIYAMEYHVIKKVIEELNRLYNNETTRHVFDSEDDQKAVTKMKNEHRIEIGHLESKFGVRIVIQDGHRIKRIIVEGYTQDLVQCVAEITKILSKVHSEAEMESAEDLVYKQVVWQFKDDSSYKNYPKEISYLIEKAYLNKEKAAKWEEDNGRMEVIFKDMVERTNSNTVTDLPV</sequence>
<dbReference type="EMBL" id="JAODUP010002396">
    <property type="protein sequence ID" value="KAK2138798.1"/>
    <property type="molecule type" value="Genomic_DNA"/>
</dbReference>
<evidence type="ECO:0000259" key="7">
    <source>
        <dbReference type="PROSITE" id="PS50918"/>
    </source>
</evidence>
<organism evidence="9 10">
    <name type="scientific">Paralvinella palmiformis</name>
    <dbReference type="NCBI Taxonomy" id="53620"/>
    <lineage>
        <taxon>Eukaryota</taxon>
        <taxon>Metazoa</taxon>
        <taxon>Spiralia</taxon>
        <taxon>Lophotrochozoa</taxon>
        <taxon>Annelida</taxon>
        <taxon>Polychaeta</taxon>
        <taxon>Sedentaria</taxon>
        <taxon>Canalipalpata</taxon>
        <taxon>Terebellida</taxon>
        <taxon>Terebelliformia</taxon>
        <taxon>Alvinellidae</taxon>
        <taxon>Paralvinella</taxon>
    </lineage>
</organism>
<dbReference type="AlphaFoldDB" id="A0AAD9IQN9"/>
<dbReference type="Pfam" id="PF01661">
    <property type="entry name" value="Macro"/>
    <property type="match status" value="2"/>
</dbReference>
<evidence type="ECO:0000313" key="10">
    <source>
        <dbReference type="Proteomes" id="UP001208570"/>
    </source>
</evidence>
<dbReference type="Gene3D" id="3.40.220.10">
    <property type="entry name" value="Leucine Aminopeptidase, subunit E, domain 1"/>
    <property type="match status" value="2"/>
</dbReference>
<dbReference type="Pfam" id="PF02825">
    <property type="entry name" value="WWE"/>
    <property type="match status" value="1"/>
</dbReference>
<keyword evidence="5" id="KW-0539">Nucleus</keyword>
<evidence type="ECO:0000259" key="8">
    <source>
        <dbReference type="PROSITE" id="PS51154"/>
    </source>
</evidence>
<dbReference type="GO" id="GO:0003714">
    <property type="term" value="F:transcription corepressor activity"/>
    <property type="evidence" value="ECO:0007669"/>
    <property type="project" value="TreeGrafter"/>
</dbReference>
<feature type="domain" description="WWE" evidence="7">
    <location>
        <begin position="445"/>
        <end position="519"/>
    </location>
</feature>
<dbReference type="GO" id="GO:0010629">
    <property type="term" value="P:negative regulation of gene expression"/>
    <property type="evidence" value="ECO:0007669"/>
    <property type="project" value="TreeGrafter"/>
</dbReference>
<evidence type="ECO:0000256" key="2">
    <source>
        <dbReference type="ARBA" id="ARBA00022676"/>
    </source>
</evidence>
<dbReference type="InterPro" id="IPR037197">
    <property type="entry name" value="WWE_dom_sf"/>
</dbReference>
<feature type="domain" description="Macro" evidence="8">
    <location>
        <begin position="1"/>
        <end position="157"/>
    </location>
</feature>
<evidence type="ECO:0000256" key="6">
    <source>
        <dbReference type="SAM" id="MobiDB-lite"/>
    </source>
</evidence>
<dbReference type="GO" id="GO:0005634">
    <property type="term" value="C:nucleus"/>
    <property type="evidence" value="ECO:0007669"/>
    <property type="project" value="UniProtKB-SubCell"/>
</dbReference>
<dbReference type="GO" id="GO:1990404">
    <property type="term" value="F:NAD+-protein mono-ADP-ribosyltransferase activity"/>
    <property type="evidence" value="ECO:0007669"/>
    <property type="project" value="TreeGrafter"/>
</dbReference>
<comment type="subcellular location">
    <subcellularLocation>
        <location evidence="1">Nucleus</location>
    </subcellularLocation>
</comment>
<evidence type="ECO:0000256" key="4">
    <source>
        <dbReference type="ARBA" id="ARBA00023027"/>
    </source>
</evidence>
<feature type="domain" description="Macro" evidence="8">
    <location>
        <begin position="203"/>
        <end position="363"/>
    </location>
</feature>
<evidence type="ECO:0000256" key="1">
    <source>
        <dbReference type="ARBA" id="ARBA00004123"/>
    </source>
</evidence>
<feature type="non-terminal residue" evidence="9">
    <location>
        <position position="519"/>
    </location>
</feature>
<reference evidence="9" key="1">
    <citation type="journal article" date="2023" name="Mol. Biol. Evol.">
        <title>Third-Generation Sequencing Reveals the Adaptive Role of the Epigenome in Three Deep-Sea Polychaetes.</title>
        <authorList>
            <person name="Perez M."/>
            <person name="Aroh O."/>
            <person name="Sun Y."/>
            <person name="Lan Y."/>
            <person name="Juniper S.K."/>
            <person name="Young C.R."/>
            <person name="Angers B."/>
            <person name="Qian P.Y."/>
        </authorList>
    </citation>
    <scope>NUCLEOTIDE SEQUENCE</scope>
    <source>
        <strain evidence="9">P08H-3</strain>
    </source>
</reference>
<dbReference type="SMART" id="SM00506">
    <property type="entry name" value="A1pp"/>
    <property type="match status" value="2"/>
</dbReference>
<dbReference type="InterPro" id="IPR002589">
    <property type="entry name" value="Macro_dom"/>
</dbReference>
<proteinExistence type="predicted"/>